<dbReference type="Proteomes" id="UP000823388">
    <property type="component" value="Chromosome 5K"/>
</dbReference>
<feature type="chain" id="PRO_5035879363" evidence="1">
    <location>
        <begin position="16"/>
        <end position="121"/>
    </location>
</feature>
<proteinExistence type="predicted"/>
<evidence type="ECO:0000313" key="3">
    <source>
        <dbReference type="Proteomes" id="UP000823388"/>
    </source>
</evidence>
<gene>
    <name evidence="2" type="ORF">PVAP13_5KG562000</name>
</gene>
<dbReference type="AlphaFoldDB" id="A0A8T0SQU7"/>
<name>A0A8T0SQU7_PANVG</name>
<accession>A0A8T0SQU7</accession>
<protein>
    <submittedName>
        <fullName evidence="2">Uncharacterized protein</fullName>
    </submittedName>
</protein>
<keyword evidence="3" id="KW-1185">Reference proteome</keyword>
<keyword evidence="1" id="KW-0732">Signal</keyword>
<organism evidence="2 3">
    <name type="scientific">Panicum virgatum</name>
    <name type="common">Blackwell switchgrass</name>
    <dbReference type="NCBI Taxonomy" id="38727"/>
    <lineage>
        <taxon>Eukaryota</taxon>
        <taxon>Viridiplantae</taxon>
        <taxon>Streptophyta</taxon>
        <taxon>Embryophyta</taxon>
        <taxon>Tracheophyta</taxon>
        <taxon>Spermatophyta</taxon>
        <taxon>Magnoliopsida</taxon>
        <taxon>Liliopsida</taxon>
        <taxon>Poales</taxon>
        <taxon>Poaceae</taxon>
        <taxon>PACMAD clade</taxon>
        <taxon>Panicoideae</taxon>
        <taxon>Panicodae</taxon>
        <taxon>Paniceae</taxon>
        <taxon>Panicinae</taxon>
        <taxon>Panicum</taxon>
        <taxon>Panicum sect. Hiantes</taxon>
    </lineage>
</organism>
<evidence type="ECO:0000313" key="2">
    <source>
        <dbReference type="EMBL" id="KAG2600981.1"/>
    </source>
</evidence>
<evidence type="ECO:0000256" key="1">
    <source>
        <dbReference type="SAM" id="SignalP"/>
    </source>
</evidence>
<dbReference type="EMBL" id="CM029045">
    <property type="protein sequence ID" value="KAG2600981.1"/>
    <property type="molecule type" value="Genomic_DNA"/>
</dbReference>
<feature type="signal peptide" evidence="1">
    <location>
        <begin position="1"/>
        <end position="15"/>
    </location>
</feature>
<comment type="caution">
    <text evidence="2">The sequence shown here is derived from an EMBL/GenBank/DDBJ whole genome shotgun (WGS) entry which is preliminary data.</text>
</comment>
<reference evidence="2" key="1">
    <citation type="submission" date="2020-05" db="EMBL/GenBank/DDBJ databases">
        <title>WGS assembly of Panicum virgatum.</title>
        <authorList>
            <person name="Lovell J.T."/>
            <person name="Jenkins J."/>
            <person name="Shu S."/>
            <person name="Juenger T.E."/>
            <person name="Schmutz J."/>
        </authorList>
    </citation>
    <scope>NUCLEOTIDE SEQUENCE</scope>
    <source>
        <strain evidence="2">AP13</strain>
    </source>
</reference>
<sequence>MVLACCFVLAHPWRWLELFACGSGRGRRRAPLLRQARKGATHGRTEEARARCGSKQGLPCSGGVCDAPPDGARDAVAPTRISGHAAASMARRLSFLAAGRLDGGGAAALPRQPWRASLLEI</sequence>